<feature type="domain" description="Rhodopsin" evidence="7">
    <location>
        <begin position="57"/>
        <end position="254"/>
    </location>
</feature>
<dbReference type="EMBL" id="JAWRVE010000001">
    <property type="protein sequence ID" value="KAL1883900.1"/>
    <property type="molecule type" value="Genomic_DNA"/>
</dbReference>
<feature type="transmembrane region" description="Helical" evidence="6">
    <location>
        <begin position="229"/>
        <end position="249"/>
    </location>
</feature>
<evidence type="ECO:0000256" key="4">
    <source>
        <dbReference type="ARBA" id="ARBA00023136"/>
    </source>
</evidence>
<evidence type="ECO:0000256" key="5">
    <source>
        <dbReference type="ARBA" id="ARBA00038359"/>
    </source>
</evidence>
<comment type="subcellular location">
    <subcellularLocation>
        <location evidence="1">Membrane</location>
        <topology evidence="1">Multi-pass membrane protein</topology>
    </subcellularLocation>
</comment>
<evidence type="ECO:0000313" key="8">
    <source>
        <dbReference type="EMBL" id="KAL1883900.1"/>
    </source>
</evidence>
<accession>A0ABR3Y6H5</accession>
<evidence type="ECO:0000259" key="7">
    <source>
        <dbReference type="Pfam" id="PF20684"/>
    </source>
</evidence>
<keyword evidence="2 6" id="KW-0812">Transmembrane</keyword>
<proteinExistence type="inferred from homology"/>
<evidence type="ECO:0000256" key="3">
    <source>
        <dbReference type="ARBA" id="ARBA00022989"/>
    </source>
</evidence>
<organism evidence="8 9">
    <name type="scientific">Diaporthe australafricana</name>
    <dbReference type="NCBI Taxonomy" id="127596"/>
    <lineage>
        <taxon>Eukaryota</taxon>
        <taxon>Fungi</taxon>
        <taxon>Dikarya</taxon>
        <taxon>Ascomycota</taxon>
        <taxon>Pezizomycotina</taxon>
        <taxon>Sordariomycetes</taxon>
        <taxon>Sordariomycetidae</taxon>
        <taxon>Diaporthales</taxon>
        <taxon>Diaporthaceae</taxon>
        <taxon>Diaporthe</taxon>
    </lineage>
</organism>
<dbReference type="InterPro" id="IPR049326">
    <property type="entry name" value="Rhodopsin_dom_fungi"/>
</dbReference>
<dbReference type="InterPro" id="IPR052337">
    <property type="entry name" value="SAT4-like"/>
</dbReference>
<name>A0ABR3Y6H5_9PEZI</name>
<reference evidence="8 9" key="1">
    <citation type="journal article" date="2024" name="IMA Fungus">
        <title>IMA Genome - F19 : A genome assembly and annotation guide to empower mycologists, including annotated draft genome sequences of Ceratocystis pirilliformis, Diaporthe australafricana, Fusarium ophioides, Paecilomyces lecythidis, and Sporothrix stenoceras.</title>
        <authorList>
            <person name="Aylward J."/>
            <person name="Wilson A.M."/>
            <person name="Visagie C.M."/>
            <person name="Spraker J."/>
            <person name="Barnes I."/>
            <person name="Buitendag C."/>
            <person name="Ceriani C."/>
            <person name="Del Mar Angel L."/>
            <person name="du Plessis D."/>
            <person name="Fuchs T."/>
            <person name="Gasser K."/>
            <person name="Kramer D."/>
            <person name="Li W."/>
            <person name="Munsamy K."/>
            <person name="Piso A."/>
            <person name="Price J.L."/>
            <person name="Sonnekus B."/>
            <person name="Thomas C."/>
            <person name="van der Nest A."/>
            <person name="van Dijk A."/>
            <person name="van Heerden A."/>
            <person name="van Vuuren N."/>
            <person name="Yilmaz N."/>
            <person name="Duong T.A."/>
            <person name="van der Merwe N.A."/>
            <person name="Wingfield M.J."/>
            <person name="Wingfield B.D."/>
        </authorList>
    </citation>
    <scope>NUCLEOTIDE SEQUENCE [LARGE SCALE GENOMIC DNA]</scope>
    <source>
        <strain evidence="8 9">CMW 18300</strain>
    </source>
</reference>
<evidence type="ECO:0000313" key="9">
    <source>
        <dbReference type="Proteomes" id="UP001583177"/>
    </source>
</evidence>
<keyword evidence="9" id="KW-1185">Reference proteome</keyword>
<evidence type="ECO:0000256" key="6">
    <source>
        <dbReference type="SAM" id="Phobius"/>
    </source>
</evidence>
<feature type="transmembrane region" description="Helical" evidence="6">
    <location>
        <begin position="37"/>
        <end position="57"/>
    </location>
</feature>
<gene>
    <name evidence="8" type="ORF">Daus18300_000008</name>
</gene>
<comment type="similarity">
    <text evidence="5">Belongs to the SAT4 family.</text>
</comment>
<comment type="caution">
    <text evidence="8">The sequence shown here is derived from an EMBL/GenBank/DDBJ whole genome shotgun (WGS) entry which is preliminary data.</text>
</comment>
<feature type="transmembrane region" description="Helical" evidence="6">
    <location>
        <begin position="112"/>
        <end position="135"/>
    </location>
</feature>
<keyword evidence="4 6" id="KW-0472">Membrane</keyword>
<protein>
    <recommendedName>
        <fullName evidence="7">Rhodopsin domain-containing protein</fullName>
    </recommendedName>
</protein>
<dbReference type="PANTHER" id="PTHR33048">
    <property type="entry name" value="PTH11-LIKE INTEGRAL MEMBRANE PROTEIN (AFU_ORTHOLOGUE AFUA_5G11245)"/>
    <property type="match status" value="1"/>
</dbReference>
<dbReference type="Proteomes" id="UP001583177">
    <property type="component" value="Unassembled WGS sequence"/>
</dbReference>
<evidence type="ECO:0000256" key="1">
    <source>
        <dbReference type="ARBA" id="ARBA00004141"/>
    </source>
</evidence>
<feature type="transmembrane region" description="Helical" evidence="6">
    <location>
        <begin position="189"/>
        <end position="209"/>
    </location>
</feature>
<sequence length="359" mass="39605">MRLYITAAAAETVATDSREKFTSTIIPLAARADVHQFIWCAGAFLVLVTIWTGLRVYSRRIRRLPLAIEDALYHVSVSFLVIQALYGLSMCTVKWSMLFMLKRIFAVKPFEIVTWIIIGLQAGWLVMTVLIGFLICRPVQKNWDPTAEGTCGNQIAGYTAVSVVNVIVDVLMLLLPLPMVYRLQTRPGYKVGLFAIFSIGIVTIAFSAVRLTSLNSIDFDDFSYTVIPVMTWTTAEAGVAILVASSALLRPVFDKLFHRILSLSSGKTPGPSDASAPYMSSQSRMNGKQRREFVNVGDSEESFELETRGPRTEIQVGARRSKGTLDAMTAAAGGSPDQKGRMTIVVQQQVEQTYEGRSV</sequence>
<evidence type="ECO:0000256" key="2">
    <source>
        <dbReference type="ARBA" id="ARBA00022692"/>
    </source>
</evidence>
<feature type="transmembrane region" description="Helical" evidence="6">
    <location>
        <begin position="77"/>
        <end position="100"/>
    </location>
</feature>
<feature type="transmembrane region" description="Helical" evidence="6">
    <location>
        <begin position="155"/>
        <end position="177"/>
    </location>
</feature>
<dbReference type="PANTHER" id="PTHR33048:SF47">
    <property type="entry name" value="INTEGRAL MEMBRANE PROTEIN-RELATED"/>
    <property type="match status" value="1"/>
</dbReference>
<keyword evidence="3 6" id="KW-1133">Transmembrane helix</keyword>
<dbReference type="Pfam" id="PF20684">
    <property type="entry name" value="Fung_rhodopsin"/>
    <property type="match status" value="1"/>
</dbReference>